<dbReference type="Gene3D" id="2.40.260.10">
    <property type="entry name" value="Sortase"/>
    <property type="match status" value="1"/>
</dbReference>
<protein>
    <submittedName>
        <fullName evidence="3">Class D sortase</fullName>
    </submittedName>
</protein>
<dbReference type="SUPFAM" id="SSF63817">
    <property type="entry name" value="Sortase"/>
    <property type="match status" value="1"/>
</dbReference>
<dbReference type="Proteomes" id="UP001407405">
    <property type="component" value="Unassembled WGS sequence"/>
</dbReference>
<name>A0ABU9VY17_9CLOT</name>
<accession>A0ABU9VY17</accession>
<reference evidence="3 4" key="1">
    <citation type="submission" date="2024-04" db="EMBL/GenBank/DDBJ databases">
        <title>Genome sequencing and metabolic network reconstruction of aminoacids and betaine degradation by Anoxynatronum sibiricum.</title>
        <authorList>
            <person name="Detkova E.N."/>
            <person name="Boltjanskaja Y.V."/>
            <person name="Mardanov A.V."/>
            <person name="Kevbrin V."/>
        </authorList>
    </citation>
    <scope>NUCLEOTIDE SEQUENCE [LARGE SCALE GENOMIC DNA]</scope>
    <source>
        <strain evidence="3 4">Z-7981</strain>
    </source>
</reference>
<dbReference type="InterPro" id="IPR042000">
    <property type="entry name" value="Sortase_D_2"/>
</dbReference>
<dbReference type="EMBL" id="JBCITM010000013">
    <property type="protein sequence ID" value="MEN1761276.1"/>
    <property type="molecule type" value="Genomic_DNA"/>
</dbReference>
<evidence type="ECO:0000313" key="4">
    <source>
        <dbReference type="Proteomes" id="UP001407405"/>
    </source>
</evidence>
<keyword evidence="1" id="KW-0378">Hydrolase</keyword>
<dbReference type="CDD" id="cd06166">
    <property type="entry name" value="Sortase_D_2"/>
    <property type="match status" value="1"/>
</dbReference>
<gene>
    <name evidence="3" type="ORF">AAIG11_12355</name>
</gene>
<keyword evidence="4" id="KW-1185">Reference proteome</keyword>
<sequence length="229" mass="25439">MRKFSTILIVAGLMIALYPAVNRYIEQREEARLMAELEEQLTQLELERETVEAYQGLQEMFTAYEEEVQGYEASPEEIRPAEEGALLGSLEIPAIDAKMPVVQGASDHNLKTAAALLDGTSPIGSIGNAAIAAHRSHTYGRFFNRLNEVKLGDTIHITTPEETYVYRVYEIKVVEPTDLSVLNRNSRDKVVTLITCDPIYVASHRLIIHGVMVESEEEANEQTTATAGS</sequence>
<evidence type="ECO:0000313" key="3">
    <source>
        <dbReference type="EMBL" id="MEN1761276.1"/>
    </source>
</evidence>
<dbReference type="InterPro" id="IPR023365">
    <property type="entry name" value="Sortase_dom-sf"/>
</dbReference>
<dbReference type="InterPro" id="IPR005754">
    <property type="entry name" value="Sortase"/>
</dbReference>
<organism evidence="3 4">
    <name type="scientific">Anoxynatronum sibiricum</name>
    <dbReference type="NCBI Taxonomy" id="210623"/>
    <lineage>
        <taxon>Bacteria</taxon>
        <taxon>Bacillati</taxon>
        <taxon>Bacillota</taxon>
        <taxon>Clostridia</taxon>
        <taxon>Eubacteriales</taxon>
        <taxon>Clostridiaceae</taxon>
        <taxon>Anoxynatronum</taxon>
    </lineage>
</organism>
<dbReference type="RefSeq" id="WP_343186573.1">
    <property type="nucleotide sequence ID" value="NZ_JBCITM010000013.1"/>
</dbReference>
<dbReference type="Pfam" id="PF04203">
    <property type="entry name" value="Sortase"/>
    <property type="match status" value="1"/>
</dbReference>
<evidence type="ECO:0000256" key="1">
    <source>
        <dbReference type="ARBA" id="ARBA00022801"/>
    </source>
</evidence>
<proteinExistence type="predicted"/>
<feature type="coiled-coil region" evidence="2">
    <location>
        <begin position="27"/>
        <end position="74"/>
    </location>
</feature>
<evidence type="ECO:0000256" key="2">
    <source>
        <dbReference type="SAM" id="Coils"/>
    </source>
</evidence>
<comment type="caution">
    <text evidence="3">The sequence shown here is derived from an EMBL/GenBank/DDBJ whole genome shotgun (WGS) entry which is preliminary data.</text>
</comment>
<dbReference type="NCBIfam" id="TIGR01076">
    <property type="entry name" value="sortase_fam"/>
    <property type="match status" value="1"/>
</dbReference>
<keyword evidence="2" id="KW-0175">Coiled coil</keyword>